<dbReference type="EMBL" id="LJIJ01000683">
    <property type="protein sequence ID" value="ODM95359.1"/>
    <property type="molecule type" value="Genomic_DNA"/>
</dbReference>
<gene>
    <name evidence="1" type="ORF">Ocin01_11326</name>
</gene>
<organism evidence="1 2">
    <name type="scientific">Orchesella cincta</name>
    <name type="common">Springtail</name>
    <name type="synonym">Podura cincta</name>
    <dbReference type="NCBI Taxonomy" id="48709"/>
    <lineage>
        <taxon>Eukaryota</taxon>
        <taxon>Metazoa</taxon>
        <taxon>Ecdysozoa</taxon>
        <taxon>Arthropoda</taxon>
        <taxon>Hexapoda</taxon>
        <taxon>Collembola</taxon>
        <taxon>Entomobryomorpha</taxon>
        <taxon>Entomobryoidea</taxon>
        <taxon>Orchesellidae</taxon>
        <taxon>Orchesellinae</taxon>
        <taxon>Orchesella</taxon>
    </lineage>
</organism>
<dbReference type="OrthoDB" id="1933379at2759"/>
<dbReference type="Pfam" id="PF01144">
    <property type="entry name" value="CoA_trans"/>
    <property type="match status" value="1"/>
</dbReference>
<dbReference type="AlphaFoldDB" id="A0A1D2MQH8"/>
<dbReference type="InterPro" id="IPR004165">
    <property type="entry name" value="CoA_trans_fam_I"/>
</dbReference>
<name>A0A1D2MQH8_ORCCI</name>
<comment type="caution">
    <text evidence="1">The sequence shown here is derived from an EMBL/GenBank/DDBJ whole genome shotgun (WGS) entry which is preliminary data.</text>
</comment>
<dbReference type="STRING" id="48709.A0A1D2MQH8"/>
<dbReference type="Proteomes" id="UP000094527">
    <property type="component" value="Unassembled WGS sequence"/>
</dbReference>
<evidence type="ECO:0000313" key="1">
    <source>
        <dbReference type="EMBL" id="ODM95359.1"/>
    </source>
</evidence>
<dbReference type="Gene3D" id="3.40.1080.10">
    <property type="entry name" value="Glutaconate Coenzyme A-transferase"/>
    <property type="match status" value="1"/>
</dbReference>
<dbReference type="PANTHER" id="PTHR13707:SF23">
    <property type="entry name" value="SUCCINYL-COA:3-KETOACID-COENZYME A TRANSFERASE"/>
    <property type="match status" value="1"/>
</dbReference>
<keyword evidence="2" id="KW-1185">Reference proteome</keyword>
<proteinExistence type="predicted"/>
<dbReference type="PANTHER" id="PTHR13707">
    <property type="entry name" value="KETOACID-COENZYME A TRANSFERASE"/>
    <property type="match status" value="1"/>
</dbReference>
<dbReference type="GO" id="GO:0008260">
    <property type="term" value="F:succinyl-CoA:3-oxo-acid CoA-transferase activity"/>
    <property type="evidence" value="ECO:0007669"/>
    <property type="project" value="TreeGrafter"/>
</dbReference>
<sequence>MHATLTLVRRPSSRSILARVLASSLHTTAPVHAAKFYDNPADAVKDIPNGAKLLVGEPDLWAAGVEGKRLDLVSNNAGVDNFGLGLLLKNKQIRRMIASYVGENAEFERQYLSGELEGGANASRTLAERIRPVALPAFFAHCFRDSHSRGEALPSSTPATAR</sequence>
<dbReference type="SUPFAM" id="SSF100950">
    <property type="entry name" value="NagB/RpiA/CoA transferase-like"/>
    <property type="match status" value="1"/>
</dbReference>
<accession>A0A1D2MQH8</accession>
<protein>
    <submittedName>
        <fullName evidence="1">Succinyl-CoA:3-ketoacid coenzyme A transferase 1, mitochondrial</fullName>
    </submittedName>
</protein>
<keyword evidence="1" id="KW-0808">Transferase</keyword>
<dbReference type="InterPro" id="IPR037171">
    <property type="entry name" value="NagB/RpiA_transferase-like"/>
</dbReference>
<reference evidence="1 2" key="1">
    <citation type="journal article" date="2016" name="Genome Biol. Evol.">
        <title>Gene Family Evolution Reflects Adaptation to Soil Environmental Stressors in the Genome of the Collembolan Orchesella cincta.</title>
        <authorList>
            <person name="Faddeeva-Vakhrusheva A."/>
            <person name="Derks M.F."/>
            <person name="Anvar S.Y."/>
            <person name="Agamennone V."/>
            <person name="Suring W."/>
            <person name="Smit S."/>
            <person name="van Straalen N.M."/>
            <person name="Roelofs D."/>
        </authorList>
    </citation>
    <scope>NUCLEOTIDE SEQUENCE [LARGE SCALE GENOMIC DNA]</scope>
    <source>
        <tissue evidence="1">Mixed pool</tissue>
    </source>
</reference>
<dbReference type="GO" id="GO:0005739">
    <property type="term" value="C:mitochondrion"/>
    <property type="evidence" value="ECO:0007669"/>
    <property type="project" value="TreeGrafter"/>
</dbReference>
<evidence type="ECO:0000313" key="2">
    <source>
        <dbReference type="Proteomes" id="UP000094527"/>
    </source>
</evidence>